<keyword evidence="3" id="KW-1185">Reference proteome</keyword>
<evidence type="ECO:0000256" key="1">
    <source>
        <dbReference type="SAM" id="MobiDB-lite"/>
    </source>
</evidence>
<name>A0A9X3SBE9_9ACTN</name>
<accession>A0A9X3SBE9</accession>
<feature type="region of interest" description="Disordered" evidence="1">
    <location>
        <begin position="13"/>
        <end position="33"/>
    </location>
</feature>
<dbReference type="RefSeq" id="WP_270046201.1">
    <property type="nucleotide sequence ID" value="NZ_JAPDOD010000082.1"/>
</dbReference>
<proteinExistence type="predicted"/>
<evidence type="ECO:0000313" key="3">
    <source>
        <dbReference type="Proteomes" id="UP001149140"/>
    </source>
</evidence>
<sequence>MQSNTIAMFLAAEATERRLNAPSPEPRPLRPRKPRRAAALALHAVARRLDPYAPTYAPRW</sequence>
<organism evidence="2 3">
    <name type="scientific">Solirubrobacter ginsenosidimutans</name>
    <dbReference type="NCBI Taxonomy" id="490573"/>
    <lineage>
        <taxon>Bacteria</taxon>
        <taxon>Bacillati</taxon>
        <taxon>Actinomycetota</taxon>
        <taxon>Thermoleophilia</taxon>
        <taxon>Solirubrobacterales</taxon>
        <taxon>Solirubrobacteraceae</taxon>
        <taxon>Solirubrobacter</taxon>
    </lineage>
</organism>
<dbReference type="AlphaFoldDB" id="A0A9X3SBE9"/>
<protein>
    <submittedName>
        <fullName evidence="2">Uncharacterized protein</fullName>
    </submittedName>
</protein>
<dbReference type="Proteomes" id="UP001149140">
    <property type="component" value="Unassembled WGS sequence"/>
</dbReference>
<comment type="caution">
    <text evidence="2">The sequence shown here is derived from an EMBL/GenBank/DDBJ whole genome shotgun (WGS) entry which is preliminary data.</text>
</comment>
<reference evidence="2" key="1">
    <citation type="submission" date="2022-10" db="EMBL/GenBank/DDBJ databases">
        <title>The WGS of Solirubrobacter ginsenosidimutans DSM 21036.</title>
        <authorList>
            <person name="Jiang Z."/>
        </authorList>
    </citation>
    <scope>NUCLEOTIDE SEQUENCE</scope>
    <source>
        <strain evidence="2">DSM 21036</strain>
    </source>
</reference>
<evidence type="ECO:0000313" key="2">
    <source>
        <dbReference type="EMBL" id="MDA0166948.1"/>
    </source>
</evidence>
<gene>
    <name evidence="2" type="ORF">OM076_42200</name>
</gene>
<dbReference type="EMBL" id="JAPDOD010000082">
    <property type="protein sequence ID" value="MDA0166948.1"/>
    <property type="molecule type" value="Genomic_DNA"/>
</dbReference>